<dbReference type="InterPro" id="IPR045864">
    <property type="entry name" value="aa-tRNA-synth_II/BPL/LPL"/>
</dbReference>
<keyword evidence="6" id="KW-0648">Protein biosynthesis</keyword>
<dbReference type="SMART" id="SM00863">
    <property type="entry name" value="tRNA_SAD"/>
    <property type="match status" value="1"/>
</dbReference>
<dbReference type="InterPro" id="IPR002314">
    <property type="entry name" value="aa-tRNA-synt_IIb"/>
</dbReference>
<evidence type="ECO:0000256" key="2">
    <source>
        <dbReference type="ARBA" id="ARBA00013163"/>
    </source>
</evidence>
<organism evidence="12 13">
    <name type="scientific">Coemansia interrupta</name>
    <dbReference type="NCBI Taxonomy" id="1126814"/>
    <lineage>
        <taxon>Eukaryota</taxon>
        <taxon>Fungi</taxon>
        <taxon>Fungi incertae sedis</taxon>
        <taxon>Zoopagomycota</taxon>
        <taxon>Kickxellomycotina</taxon>
        <taxon>Kickxellomycetes</taxon>
        <taxon>Kickxellales</taxon>
        <taxon>Kickxellaceae</taxon>
        <taxon>Coemansia</taxon>
    </lineage>
</organism>
<dbReference type="CDD" id="cd01667">
    <property type="entry name" value="TGS_ThrRS"/>
    <property type="match status" value="1"/>
</dbReference>
<evidence type="ECO:0000256" key="1">
    <source>
        <dbReference type="ARBA" id="ARBA00008226"/>
    </source>
</evidence>
<dbReference type="Gene3D" id="3.30.980.10">
    <property type="entry name" value="Threonyl-trna Synthetase, Chain A, domain 2"/>
    <property type="match status" value="1"/>
</dbReference>
<dbReference type="CDD" id="cd00771">
    <property type="entry name" value="ThrRS_core"/>
    <property type="match status" value="1"/>
</dbReference>
<dbReference type="Gene3D" id="3.40.50.800">
    <property type="entry name" value="Anticodon-binding domain"/>
    <property type="match status" value="1"/>
</dbReference>
<reference evidence="12" key="1">
    <citation type="submission" date="2022-07" db="EMBL/GenBank/DDBJ databases">
        <title>Phylogenomic reconstructions and comparative analyses of Kickxellomycotina fungi.</title>
        <authorList>
            <person name="Reynolds N.K."/>
            <person name="Stajich J.E."/>
            <person name="Barry K."/>
            <person name="Grigoriev I.V."/>
            <person name="Crous P."/>
            <person name="Smith M.E."/>
        </authorList>
    </citation>
    <scope>NUCLEOTIDE SEQUENCE</scope>
    <source>
        <strain evidence="12">BCRC 34489</strain>
    </source>
</reference>
<dbReference type="AlphaFoldDB" id="A0A9W8LLT9"/>
<dbReference type="HAMAP" id="MF_00184">
    <property type="entry name" value="Thr_tRNA_synth"/>
    <property type="match status" value="1"/>
</dbReference>
<dbReference type="EC" id="6.1.1.3" evidence="2"/>
<feature type="domain" description="Aminoacyl-transfer RNA synthetases class-II family profile" evidence="11">
    <location>
        <begin position="407"/>
        <end position="713"/>
    </location>
</feature>
<dbReference type="GO" id="GO:0004829">
    <property type="term" value="F:threonine-tRNA ligase activity"/>
    <property type="evidence" value="ECO:0007669"/>
    <property type="project" value="UniProtKB-EC"/>
</dbReference>
<dbReference type="PANTHER" id="PTHR11451:SF44">
    <property type="entry name" value="THREONINE--TRNA LIGASE, CHLOROPLASTIC_MITOCHONDRIAL 2"/>
    <property type="match status" value="1"/>
</dbReference>
<dbReference type="EMBL" id="JANBUM010000033">
    <property type="protein sequence ID" value="KAJ2787106.1"/>
    <property type="molecule type" value="Genomic_DNA"/>
</dbReference>
<keyword evidence="7" id="KW-0030">Aminoacyl-tRNA synthetase</keyword>
<accession>A0A9W8LLT9</accession>
<dbReference type="Gene3D" id="3.30.930.10">
    <property type="entry name" value="Bira Bifunctional Protein, Domain 2"/>
    <property type="match status" value="1"/>
</dbReference>
<evidence type="ECO:0000256" key="9">
    <source>
        <dbReference type="ARBA" id="ARBA00049515"/>
    </source>
</evidence>
<evidence type="ECO:0000256" key="4">
    <source>
        <dbReference type="ARBA" id="ARBA00022741"/>
    </source>
</evidence>
<keyword evidence="4" id="KW-0547">Nucleotide-binding</keyword>
<evidence type="ECO:0000256" key="8">
    <source>
        <dbReference type="ARBA" id="ARBA00031900"/>
    </source>
</evidence>
<keyword evidence="3" id="KW-0436">Ligase</keyword>
<dbReference type="Proteomes" id="UP001140172">
    <property type="component" value="Unassembled WGS sequence"/>
</dbReference>
<dbReference type="SUPFAM" id="SSF55186">
    <property type="entry name" value="ThrRS/AlaRS common domain"/>
    <property type="match status" value="2"/>
</dbReference>
<dbReference type="PRINTS" id="PR01047">
    <property type="entry name" value="TRNASYNTHTHR"/>
</dbReference>
<evidence type="ECO:0000256" key="7">
    <source>
        <dbReference type="ARBA" id="ARBA00023146"/>
    </source>
</evidence>
<evidence type="ECO:0000256" key="5">
    <source>
        <dbReference type="ARBA" id="ARBA00022840"/>
    </source>
</evidence>
<comment type="similarity">
    <text evidence="1">Belongs to the class-II aminoacyl-tRNA synthetase family.</text>
</comment>
<dbReference type="Gene3D" id="3.10.20.30">
    <property type="match status" value="1"/>
</dbReference>
<comment type="catalytic activity">
    <reaction evidence="9">
        <text>tRNA(Thr) + L-threonine + ATP = L-threonyl-tRNA(Thr) + AMP + diphosphate + H(+)</text>
        <dbReference type="Rhea" id="RHEA:24624"/>
        <dbReference type="Rhea" id="RHEA-COMP:9670"/>
        <dbReference type="Rhea" id="RHEA-COMP:9704"/>
        <dbReference type="ChEBI" id="CHEBI:15378"/>
        <dbReference type="ChEBI" id="CHEBI:30616"/>
        <dbReference type="ChEBI" id="CHEBI:33019"/>
        <dbReference type="ChEBI" id="CHEBI:57926"/>
        <dbReference type="ChEBI" id="CHEBI:78442"/>
        <dbReference type="ChEBI" id="CHEBI:78534"/>
        <dbReference type="ChEBI" id="CHEBI:456215"/>
        <dbReference type="EC" id="6.1.1.3"/>
    </reaction>
</comment>
<dbReference type="InterPro" id="IPR012947">
    <property type="entry name" value="tRNA_SAD"/>
</dbReference>
<dbReference type="InterPro" id="IPR036621">
    <property type="entry name" value="Anticodon-bd_dom_sf"/>
</dbReference>
<evidence type="ECO:0000259" key="11">
    <source>
        <dbReference type="PROSITE" id="PS50862"/>
    </source>
</evidence>
<dbReference type="SUPFAM" id="SSF55681">
    <property type="entry name" value="Class II aaRS and biotin synthetases"/>
    <property type="match status" value="1"/>
</dbReference>
<dbReference type="PANTHER" id="PTHR11451">
    <property type="entry name" value="THREONINE-TRNA LIGASE"/>
    <property type="match status" value="1"/>
</dbReference>
<dbReference type="InterPro" id="IPR018163">
    <property type="entry name" value="Thr/Ala-tRNA-synth_IIc_edit"/>
</dbReference>
<dbReference type="GO" id="GO:0006435">
    <property type="term" value="P:threonyl-tRNA aminoacylation"/>
    <property type="evidence" value="ECO:0007669"/>
    <property type="project" value="InterPro"/>
</dbReference>
<evidence type="ECO:0000313" key="12">
    <source>
        <dbReference type="EMBL" id="KAJ2787106.1"/>
    </source>
</evidence>
<keyword evidence="13" id="KW-1185">Reference proteome</keyword>
<dbReference type="Pfam" id="PF00587">
    <property type="entry name" value="tRNA-synt_2b"/>
    <property type="match status" value="1"/>
</dbReference>
<dbReference type="InterPro" id="IPR012675">
    <property type="entry name" value="Beta-grasp_dom_sf"/>
</dbReference>
<name>A0A9W8LLT9_9FUNG</name>
<dbReference type="InterPro" id="IPR006195">
    <property type="entry name" value="aa-tRNA-synth_II"/>
</dbReference>
<gene>
    <name evidence="12" type="ORF">GGI15_000982</name>
</gene>
<dbReference type="Pfam" id="PF07973">
    <property type="entry name" value="tRNA_SAD"/>
    <property type="match status" value="1"/>
</dbReference>
<dbReference type="SUPFAM" id="SSF52954">
    <property type="entry name" value="Class II aaRS ABD-related"/>
    <property type="match status" value="1"/>
</dbReference>
<feature type="region of interest" description="Disordered" evidence="10">
    <location>
        <begin position="472"/>
        <end position="501"/>
    </location>
</feature>
<dbReference type="InterPro" id="IPR002320">
    <property type="entry name" value="Thr-tRNA-ligase_IIa"/>
</dbReference>
<evidence type="ECO:0000256" key="10">
    <source>
        <dbReference type="SAM" id="MobiDB-lite"/>
    </source>
</evidence>
<keyword evidence="5" id="KW-0067">ATP-binding</keyword>
<proteinExistence type="inferred from homology"/>
<evidence type="ECO:0000313" key="13">
    <source>
        <dbReference type="Proteomes" id="UP001140172"/>
    </source>
</evidence>
<dbReference type="InterPro" id="IPR004154">
    <property type="entry name" value="Anticodon-bd"/>
</dbReference>
<dbReference type="InterPro" id="IPR033728">
    <property type="entry name" value="ThrRS_core"/>
</dbReference>
<dbReference type="PROSITE" id="PS50862">
    <property type="entry name" value="AA_TRNA_LIGASE_II"/>
    <property type="match status" value="1"/>
</dbReference>
<dbReference type="GO" id="GO:0005739">
    <property type="term" value="C:mitochondrion"/>
    <property type="evidence" value="ECO:0007669"/>
    <property type="project" value="TreeGrafter"/>
</dbReference>
<dbReference type="OrthoDB" id="5423599at2759"/>
<dbReference type="Pfam" id="PF03129">
    <property type="entry name" value="HGTP_anticodon"/>
    <property type="match status" value="1"/>
</dbReference>
<evidence type="ECO:0000256" key="6">
    <source>
        <dbReference type="ARBA" id="ARBA00022917"/>
    </source>
</evidence>
<evidence type="ECO:0000256" key="3">
    <source>
        <dbReference type="ARBA" id="ARBA00022598"/>
    </source>
</evidence>
<dbReference type="GO" id="GO:0005524">
    <property type="term" value="F:ATP binding"/>
    <property type="evidence" value="ECO:0007669"/>
    <property type="project" value="UniProtKB-KW"/>
</dbReference>
<comment type="caution">
    <text evidence="12">The sequence shown here is derived from an EMBL/GenBank/DDBJ whole genome shotgun (WGS) entry which is preliminary data.</text>
</comment>
<protein>
    <recommendedName>
        <fullName evidence="2">threonine--tRNA ligase</fullName>
        <ecNumber evidence="2">6.1.1.3</ecNumber>
    </recommendedName>
    <alternativeName>
        <fullName evidence="8">Threonyl-tRNA synthetase</fullName>
    </alternativeName>
</protein>
<sequence length="829" mass="93218">MLGMRFASIPRYAHTALLSPTQRAATYISRRMASRTTSLLERRAAIWNAEKERQLSFAPTNCSDPLSIVLPDLANVEKEALAGVTTPLDMARKYLQKTSKKYIVALINNAVPWDMQRPLPKTANSLRFLEFSSQSALAQQVFWHSSAHVMGAALEKIFGDDMLLCDGPALAEGGFFYEFLLLNSQKYGDGLMADRLDQTVPFGERIRRLCGTSKSLDTLQFLGTADMELVQKTAAELVSKKSTFERMDVSYDTAQDLFMDNPFKLHFLDRARAAYEKQHDALSSLPHQSHMGGQVSLYRCGDMIDLCRGPHVVHTAQLQAFKINRISSAHWIGHLDSQNSDPNSLDAQQKHPVLNRMYGISFPSHDMMKSHEKQVEEAQQRDHRTIGKDQKLFMMHPWAPGSGFILPNGTRMVNTILTEIRRKYAKYGFDEVSTPLMYNRKLWETSGHWDKYREDMFSISPGAIPVSISNSAAADKHQNPSAGGCCNHGHSDPKPGDSADSEGPEFCLKPMNCPGHCLIFASDLRSYRDLPIRYADFSPLHRNEVAGALSGLTRVRKFHQDDGHIFCARDQVETEIKSCLRLIDEMYSMFGFASYELVLSTRPQNYIGQVSEWDEAEAALREALDGASIPWTVNEGDGAFYGPKIDVRVQDALGRKHQTATIQLDFQLPQRFDLKYTGADGRQHRPVMIHRAVLGSMERMLAILIEHWGGRWPFWINPRQAIVIPTTTAAGASDIAEYAQQARDTLANDIDPESVDSHRFFVDIDLSGNTLNRAVREAQLAQYSFILVVGEKELRSGTVDVRPRQGGRIGAKTITETKDMFQQLVETFK</sequence>